<evidence type="ECO:0000256" key="1">
    <source>
        <dbReference type="SAM" id="MobiDB-lite"/>
    </source>
</evidence>
<keyword evidence="3" id="KW-1185">Reference proteome</keyword>
<feature type="compositionally biased region" description="Basic and acidic residues" evidence="1">
    <location>
        <begin position="113"/>
        <end position="125"/>
    </location>
</feature>
<feature type="region of interest" description="Disordered" evidence="1">
    <location>
        <begin position="113"/>
        <end position="156"/>
    </location>
</feature>
<evidence type="ECO:0000313" key="2">
    <source>
        <dbReference type="EMBL" id="OQE22048.1"/>
    </source>
</evidence>
<comment type="caution">
    <text evidence="2">The sequence shown here is derived from an EMBL/GenBank/DDBJ whole genome shotgun (WGS) entry which is preliminary data.</text>
</comment>
<dbReference type="AlphaFoldDB" id="A0A1V6T6S6"/>
<evidence type="ECO:0000313" key="3">
    <source>
        <dbReference type="Proteomes" id="UP000191342"/>
    </source>
</evidence>
<gene>
    <name evidence="2" type="ORF">PENFLA_c013G09007</name>
</gene>
<dbReference type="OrthoDB" id="4290577at2759"/>
<name>A0A1V6T6S6_9EURO</name>
<reference evidence="3" key="1">
    <citation type="journal article" date="2017" name="Nat. Microbiol.">
        <title>Global analysis of biosynthetic gene clusters reveals vast potential of secondary metabolite production in Penicillium species.</title>
        <authorList>
            <person name="Nielsen J.C."/>
            <person name="Grijseels S."/>
            <person name="Prigent S."/>
            <person name="Ji B."/>
            <person name="Dainat J."/>
            <person name="Nielsen K.F."/>
            <person name="Frisvad J.C."/>
            <person name="Workman M."/>
            <person name="Nielsen J."/>
        </authorList>
    </citation>
    <scope>NUCLEOTIDE SEQUENCE [LARGE SCALE GENOMIC DNA]</scope>
    <source>
        <strain evidence="3">IBT 14082</strain>
    </source>
</reference>
<dbReference type="Proteomes" id="UP000191342">
    <property type="component" value="Unassembled WGS sequence"/>
</dbReference>
<accession>A0A1V6T6S6</accession>
<sequence length="156" mass="17338">MSAFHPTKLEATQYTRESMSPNLPELSSSLGNLTAMDASQYLLNDIAKDISTTMPFFPDNTCTGFDFSDFSQFQTMERAQFPSDSDLMGTQYVNGIGSNFIVDEYAAHGEMDPKSNHQVHRDIKSDSTAGFPAENPSCGNKNSRKGSFHLEECEKR</sequence>
<dbReference type="EMBL" id="MLQL01000013">
    <property type="protein sequence ID" value="OQE22048.1"/>
    <property type="molecule type" value="Genomic_DNA"/>
</dbReference>
<proteinExistence type="predicted"/>
<organism evidence="2 3">
    <name type="scientific">Penicillium flavigenum</name>
    <dbReference type="NCBI Taxonomy" id="254877"/>
    <lineage>
        <taxon>Eukaryota</taxon>
        <taxon>Fungi</taxon>
        <taxon>Dikarya</taxon>
        <taxon>Ascomycota</taxon>
        <taxon>Pezizomycotina</taxon>
        <taxon>Eurotiomycetes</taxon>
        <taxon>Eurotiomycetidae</taxon>
        <taxon>Eurotiales</taxon>
        <taxon>Aspergillaceae</taxon>
        <taxon>Penicillium</taxon>
    </lineage>
</organism>
<protein>
    <submittedName>
        <fullName evidence="2">Uncharacterized protein</fullName>
    </submittedName>
</protein>